<dbReference type="KEGG" id="vg:55607814"/>
<accession>A0A2P1JU36</accession>
<dbReference type="Proteomes" id="UP000242372">
    <property type="component" value="Segment"/>
</dbReference>
<keyword evidence="2" id="KW-1185">Reference proteome</keyword>
<reference evidence="1 2" key="1">
    <citation type="submission" date="2018-02" db="EMBL/GenBank/DDBJ databases">
        <title>Complete Genome Sequences of Erwinia amylovora Phages vB_EamP-S2 and vB_EamM-Bue1.</title>
        <authorList>
            <person name="Knecht L.E."/>
        </authorList>
    </citation>
    <scope>NUCLEOTIDE SEQUENCE [LARGE SCALE GENOMIC DNA]</scope>
</reference>
<proteinExistence type="predicted"/>
<name>A0A2P1JU36_9CAUD</name>
<protein>
    <submittedName>
        <fullName evidence="1">Uncharacterized protein</fullName>
    </submittedName>
</protein>
<dbReference type="RefSeq" id="YP_009837621.1">
    <property type="nucleotide sequence ID" value="NC_048702.1"/>
</dbReference>
<dbReference type="EMBL" id="MG973030">
    <property type="protein sequence ID" value="AVO22865.1"/>
    <property type="molecule type" value="Genomic_DNA"/>
</dbReference>
<dbReference type="GeneID" id="55607814"/>
<sequence length="162" mass="17863">MSWNDRQYLTELEALDQRELPVSQFAAGDRIIVSLAELDEDFDNGPLLPGVIVGVSFSASQVRYDVAYKIEGSSVYTVVTGVRAQMFRPSDGAETNFIGLEDAIELAKQIKPTLVVVDSNPAPAPQGLADIVRELEQTLIQCNRYNYCSHVMDKLKKALNLG</sequence>
<evidence type="ECO:0000313" key="1">
    <source>
        <dbReference type="EMBL" id="AVO22865.1"/>
    </source>
</evidence>
<organism evidence="1 2">
    <name type="scientific">Erwinia phage vB_EamM-Bue1</name>
    <dbReference type="NCBI Taxonomy" id="2099338"/>
    <lineage>
        <taxon>Viruses</taxon>
        <taxon>Duplodnaviria</taxon>
        <taxon>Heunggongvirae</taxon>
        <taxon>Uroviricota</taxon>
        <taxon>Caudoviricetes</taxon>
        <taxon>Pantevenvirales</taxon>
        <taxon>Ackermannviridae</taxon>
        <taxon>Nezavisimistyvirus</taxon>
        <taxon>Nezavisimistyvirus bue1</taxon>
    </lineage>
</organism>
<evidence type="ECO:0000313" key="2">
    <source>
        <dbReference type="Proteomes" id="UP000242372"/>
    </source>
</evidence>